<dbReference type="Pfam" id="PF13378">
    <property type="entry name" value="MR_MLE_C"/>
    <property type="match status" value="1"/>
</dbReference>
<gene>
    <name evidence="2" type="ORF">METZ01_LOCUS214935</name>
</gene>
<protein>
    <recommendedName>
        <fullName evidence="1">Enolase C-terminal domain-containing protein</fullName>
    </recommendedName>
</protein>
<name>A0A382FJC9_9ZZZZ</name>
<dbReference type="InterPro" id="IPR029065">
    <property type="entry name" value="Enolase_C-like"/>
</dbReference>
<dbReference type="Gene3D" id="3.20.20.120">
    <property type="entry name" value="Enolase-like C-terminal domain"/>
    <property type="match status" value="1"/>
</dbReference>
<sequence>EIEFLKIAEEISTEMNLSVPVPKLCLVVTTSPIDAAIHDGFGKANGISSYHGLSLDYMNRDLSHYLNDRFNGKYLDQYVLATPQSRMPLYHLVGALDPLTGADISNRLNDGLPETLPEWIVADGLTHLKIKLNGSDLDWDVDRVLSIEKVAAETQIGRGIDQWFYSADFNETCQNVEYLLEFLAKIEEGAGNAFDRLAYIEQPTDRDLKAHPQNKMHQAAKIKPVVLDESLTDFETFLLAREQGYSGIALKACKGQSQALLMGAAAQEYDMFLAVQDLTCPGASFLHSAGIAARVKGITAIEGNGRQFCPIANEGWQEKFPSVFVISDGTVGTYVLTGNGLGY</sequence>
<feature type="domain" description="Enolase C-terminal" evidence="1">
    <location>
        <begin position="118"/>
        <end position="342"/>
    </location>
</feature>
<feature type="non-terminal residue" evidence="2">
    <location>
        <position position="1"/>
    </location>
</feature>
<dbReference type="SUPFAM" id="SSF51604">
    <property type="entry name" value="Enolase C-terminal domain-like"/>
    <property type="match status" value="1"/>
</dbReference>
<accession>A0A382FJC9</accession>
<reference evidence="2" key="1">
    <citation type="submission" date="2018-05" db="EMBL/GenBank/DDBJ databases">
        <authorList>
            <person name="Lanie J.A."/>
            <person name="Ng W.-L."/>
            <person name="Kazmierczak K.M."/>
            <person name="Andrzejewski T.M."/>
            <person name="Davidsen T.M."/>
            <person name="Wayne K.J."/>
            <person name="Tettelin H."/>
            <person name="Glass J.I."/>
            <person name="Rusch D."/>
            <person name="Podicherti R."/>
            <person name="Tsui H.-C.T."/>
            <person name="Winkler M.E."/>
        </authorList>
    </citation>
    <scope>NUCLEOTIDE SEQUENCE</scope>
</reference>
<organism evidence="2">
    <name type="scientific">marine metagenome</name>
    <dbReference type="NCBI Taxonomy" id="408172"/>
    <lineage>
        <taxon>unclassified sequences</taxon>
        <taxon>metagenomes</taxon>
        <taxon>ecological metagenomes</taxon>
    </lineage>
</organism>
<evidence type="ECO:0000259" key="1">
    <source>
        <dbReference type="Pfam" id="PF13378"/>
    </source>
</evidence>
<dbReference type="InterPro" id="IPR036849">
    <property type="entry name" value="Enolase-like_C_sf"/>
</dbReference>
<proteinExistence type="predicted"/>
<dbReference type="AlphaFoldDB" id="A0A382FJC9"/>
<evidence type="ECO:0000313" key="2">
    <source>
        <dbReference type="EMBL" id="SVB62081.1"/>
    </source>
</evidence>
<dbReference type="EMBL" id="UINC01049835">
    <property type="protein sequence ID" value="SVB62081.1"/>
    <property type="molecule type" value="Genomic_DNA"/>
</dbReference>